<dbReference type="Gene3D" id="3.40.50.2000">
    <property type="entry name" value="Glycogen Phosphorylase B"/>
    <property type="match status" value="2"/>
</dbReference>
<feature type="domain" description="Glycosyl transferase family 1" evidence="2">
    <location>
        <begin position="201"/>
        <end position="357"/>
    </location>
</feature>
<comment type="caution">
    <text evidence="3">The sequence shown here is derived from an EMBL/GenBank/DDBJ whole genome shotgun (WGS) entry which is preliminary data.</text>
</comment>
<dbReference type="Pfam" id="PF00534">
    <property type="entry name" value="Glycos_transf_1"/>
    <property type="match status" value="1"/>
</dbReference>
<keyword evidence="4" id="KW-1185">Reference proteome</keyword>
<evidence type="ECO:0000313" key="4">
    <source>
        <dbReference type="Proteomes" id="UP000708576"/>
    </source>
</evidence>
<evidence type="ECO:0000313" key="3">
    <source>
        <dbReference type="EMBL" id="MBS2099082.1"/>
    </source>
</evidence>
<dbReference type="PANTHER" id="PTHR46401:SF2">
    <property type="entry name" value="GLYCOSYLTRANSFERASE WBBK-RELATED"/>
    <property type="match status" value="1"/>
</dbReference>
<dbReference type="PANTHER" id="PTHR46401">
    <property type="entry name" value="GLYCOSYLTRANSFERASE WBBK-RELATED"/>
    <property type="match status" value="1"/>
</dbReference>
<keyword evidence="3" id="KW-0328">Glycosyltransferase</keyword>
<protein>
    <submittedName>
        <fullName evidence="3">Glycosyltransferase</fullName>
        <ecNumber evidence="3">2.4.-.-</ecNumber>
    </submittedName>
</protein>
<accession>A0ABS5JW12</accession>
<keyword evidence="1 3" id="KW-0808">Transferase</keyword>
<evidence type="ECO:0000259" key="2">
    <source>
        <dbReference type="Pfam" id="PF00534"/>
    </source>
</evidence>
<dbReference type="EC" id="2.4.-.-" evidence="3"/>
<dbReference type="InterPro" id="IPR001296">
    <property type="entry name" value="Glyco_trans_1"/>
</dbReference>
<sequence length="383" mass="44074">MNQVFILGIAGYPNAYTAKISRYKAITQNVASEGNQVFVINREVRNTVVSDGSDVKIYNASNLDVKSYTVHKYLRKLVGLFEFFRLLALISRKVPKVFIVYTSSPARFLRYLLFAKLLNAKLVYDYVEKVSEFNDTGHSRQRLNYAKLFEKYLIRKSDGVFVISEFLKNELSRNDKEIKLFKIPAIFDFKLIENIQAKMFNYNYLLYCGTTDYISVVKFVIEAFKSVQSDSNVRLILILNGQDSLIDDLKRELEDTNPERIEIHRKLEYNDLLAYYKGALGLLIPLRNIVRDIARFPHKISEYSASKSIIISNNVGEVGFYFKNGESALLADKYDAKVYGELIQKVVDGDIMIEHIRDEGHLVGLNNFDSNNLNGLTQFFNSL</sequence>
<name>A0ABS5JW12_9BACT</name>
<dbReference type="Proteomes" id="UP000708576">
    <property type="component" value="Unassembled WGS sequence"/>
</dbReference>
<dbReference type="RefSeq" id="WP_212216327.1">
    <property type="nucleotide sequence ID" value="NZ_JAGUCO010000008.1"/>
</dbReference>
<dbReference type="GO" id="GO:0016757">
    <property type="term" value="F:glycosyltransferase activity"/>
    <property type="evidence" value="ECO:0007669"/>
    <property type="project" value="UniProtKB-KW"/>
</dbReference>
<evidence type="ECO:0000256" key="1">
    <source>
        <dbReference type="ARBA" id="ARBA00022679"/>
    </source>
</evidence>
<reference evidence="3 4" key="1">
    <citation type="journal article" date="2015" name="Int. J. Syst. Evol. Microbiol.">
        <title>Carboxylicivirga linearis sp. nov., isolated from a sea cucumber culture pond.</title>
        <authorList>
            <person name="Wang F.Q."/>
            <person name="Zhou Y.X."/>
            <person name="Lin X.Z."/>
            <person name="Chen G.J."/>
            <person name="Du Z.J."/>
        </authorList>
    </citation>
    <scope>NUCLEOTIDE SEQUENCE [LARGE SCALE GENOMIC DNA]</scope>
    <source>
        <strain evidence="3 4">FB218</strain>
    </source>
</reference>
<proteinExistence type="predicted"/>
<dbReference type="EMBL" id="JAGUCO010000008">
    <property type="protein sequence ID" value="MBS2099082.1"/>
    <property type="molecule type" value="Genomic_DNA"/>
</dbReference>
<dbReference type="SUPFAM" id="SSF53756">
    <property type="entry name" value="UDP-Glycosyltransferase/glycogen phosphorylase"/>
    <property type="match status" value="1"/>
</dbReference>
<organism evidence="3 4">
    <name type="scientific">Carboxylicivirga linearis</name>
    <dbReference type="NCBI Taxonomy" id="1628157"/>
    <lineage>
        <taxon>Bacteria</taxon>
        <taxon>Pseudomonadati</taxon>
        <taxon>Bacteroidota</taxon>
        <taxon>Bacteroidia</taxon>
        <taxon>Marinilabiliales</taxon>
        <taxon>Marinilabiliaceae</taxon>
        <taxon>Carboxylicivirga</taxon>
    </lineage>
</organism>
<gene>
    <name evidence="3" type="ORF">KEM10_12390</name>
</gene>